<proteinExistence type="predicted"/>
<organism evidence="3">
    <name type="scientific">Coccolithus braarudii</name>
    <dbReference type="NCBI Taxonomy" id="221442"/>
    <lineage>
        <taxon>Eukaryota</taxon>
        <taxon>Haptista</taxon>
        <taxon>Haptophyta</taxon>
        <taxon>Prymnesiophyceae</taxon>
        <taxon>Coccolithales</taxon>
        <taxon>Coccolithaceae</taxon>
        <taxon>Coccolithus</taxon>
    </lineage>
</organism>
<dbReference type="AlphaFoldDB" id="A0A7S0Q2E0"/>
<evidence type="ECO:0000256" key="1">
    <source>
        <dbReference type="SAM" id="MobiDB-lite"/>
    </source>
</evidence>
<dbReference type="SUPFAM" id="SSF53335">
    <property type="entry name" value="S-adenosyl-L-methionine-dependent methyltransferases"/>
    <property type="match status" value="1"/>
</dbReference>
<dbReference type="InterPro" id="IPR041698">
    <property type="entry name" value="Methyltransf_25"/>
</dbReference>
<feature type="region of interest" description="Disordered" evidence="1">
    <location>
        <begin position="58"/>
        <end position="81"/>
    </location>
</feature>
<evidence type="ECO:0000313" key="3">
    <source>
        <dbReference type="EMBL" id="CAD8609760.1"/>
    </source>
</evidence>
<dbReference type="Gene3D" id="3.40.50.150">
    <property type="entry name" value="Vaccinia Virus protein VP39"/>
    <property type="match status" value="1"/>
</dbReference>
<gene>
    <name evidence="3" type="ORF">CPEL01642_LOCUS13138</name>
</gene>
<dbReference type="EMBL" id="HBEY01027747">
    <property type="protein sequence ID" value="CAD8609760.1"/>
    <property type="molecule type" value="Transcribed_RNA"/>
</dbReference>
<dbReference type="CDD" id="cd02440">
    <property type="entry name" value="AdoMet_MTases"/>
    <property type="match status" value="1"/>
</dbReference>
<feature type="domain" description="Methyltransferase" evidence="2">
    <location>
        <begin position="148"/>
        <end position="246"/>
    </location>
</feature>
<evidence type="ECO:0000259" key="2">
    <source>
        <dbReference type="Pfam" id="PF13649"/>
    </source>
</evidence>
<dbReference type="Pfam" id="PF13649">
    <property type="entry name" value="Methyltransf_25"/>
    <property type="match status" value="1"/>
</dbReference>
<sequence>MTANGHALQMRPRPHLVRPMSVQPVRGAPSIKHAATAQSGCPRTSAIHRRAAQCARSTRKVLPQEATGMQRPQVRSAGAQRTPYALRERPLSASQMDTGNLPGLTNASYWDTMGKDWDGEIQDTLTNDLHGIMLSKIKRYCQSDFTAVDFGCGCGRYFRALAPECARLIGIDVSRSLIGIARKDCDKAGLDNVQLRRVDLGACEPHKLATSLPPADMGLCANVLISPEPCTRDAILRAIVACCKPGASILILVPALRSITLTRTLHTRWVTERRRRRLRPSPLEMQEPRNAADAKRGIFCLDGVRTKHFTVVEMQDIIKQYGLELVEHTRVEYSWETEFDEPTDFLEEMSERPFDWLFVVRKLERQPNHDDRLL</sequence>
<name>A0A7S0Q2E0_9EUKA</name>
<protein>
    <recommendedName>
        <fullName evidence="2">Methyltransferase domain-containing protein</fullName>
    </recommendedName>
</protein>
<dbReference type="InterPro" id="IPR029063">
    <property type="entry name" value="SAM-dependent_MTases_sf"/>
</dbReference>
<reference evidence="3" key="1">
    <citation type="submission" date="2021-01" db="EMBL/GenBank/DDBJ databases">
        <authorList>
            <person name="Corre E."/>
            <person name="Pelletier E."/>
            <person name="Niang G."/>
            <person name="Scheremetjew M."/>
            <person name="Finn R."/>
            <person name="Kale V."/>
            <person name="Holt S."/>
            <person name="Cochrane G."/>
            <person name="Meng A."/>
            <person name="Brown T."/>
            <person name="Cohen L."/>
        </authorList>
    </citation>
    <scope>NUCLEOTIDE SEQUENCE</scope>
    <source>
        <strain evidence="3">PLY182g</strain>
    </source>
</reference>
<accession>A0A7S0Q2E0</accession>